<keyword evidence="2" id="KW-1185">Reference proteome</keyword>
<evidence type="ECO:0000313" key="1">
    <source>
        <dbReference type="EMBL" id="MCI33992.1"/>
    </source>
</evidence>
<name>A0A392RCX8_9FABA</name>
<dbReference type="EMBL" id="LXQA010209156">
    <property type="protein sequence ID" value="MCI33992.1"/>
    <property type="molecule type" value="Genomic_DNA"/>
</dbReference>
<dbReference type="Proteomes" id="UP000265520">
    <property type="component" value="Unassembled WGS sequence"/>
</dbReference>
<accession>A0A392RCX8</accession>
<feature type="non-terminal residue" evidence="1">
    <location>
        <position position="122"/>
    </location>
</feature>
<dbReference type="AlphaFoldDB" id="A0A392RCX8"/>
<organism evidence="1 2">
    <name type="scientific">Trifolium medium</name>
    <dbReference type="NCBI Taxonomy" id="97028"/>
    <lineage>
        <taxon>Eukaryota</taxon>
        <taxon>Viridiplantae</taxon>
        <taxon>Streptophyta</taxon>
        <taxon>Embryophyta</taxon>
        <taxon>Tracheophyta</taxon>
        <taxon>Spermatophyta</taxon>
        <taxon>Magnoliopsida</taxon>
        <taxon>eudicotyledons</taxon>
        <taxon>Gunneridae</taxon>
        <taxon>Pentapetalae</taxon>
        <taxon>rosids</taxon>
        <taxon>fabids</taxon>
        <taxon>Fabales</taxon>
        <taxon>Fabaceae</taxon>
        <taxon>Papilionoideae</taxon>
        <taxon>50 kb inversion clade</taxon>
        <taxon>NPAAA clade</taxon>
        <taxon>Hologalegina</taxon>
        <taxon>IRL clade</taxon>
        <taxon>Trifolieae</taxon>
        <taxon>Trifolium</taxon>
    </lineage>
</organism>
<protein>
    <submittedName>
        <fullName evidence="1">Uncharacterized protein</fullName>
    </submittedName>
</protein>
<proteinExistence type="predicted"/>
<reference evidence="1 2" key="1">
    <citation type="journal article" date="2018" name="Front. Plant Sci.">
        <title>Red Clover (Trifolium pratense) and Zigzag Clover (T. medium) - A Picture of Genomic Similarities and Differences.</title>
        <authorList>
            <person name="Dluhosova J."/>
            <person name="Istvanek J."/>
            <person name="Nedelnik J."/>
            <person name="Repkova J."/>
        </authorList>
    </citation>
    <scope>NUCLEOTIDE SEQUENCE [LARGE SCALE GENOMIC DNA]</scope>
    <source>
        <strain evidence="2">cv. 10/8</strain>
        <tissue evidence="1">Leaf</tissue>
    </source>
</reference>
<evidence type="ECO:0000313" key="2">
    <source>
        <dbReference type="Proteomes" id="UP000265520"/>
    </source>
</evidence>
<sequence>MFTRTFWRPPWDLGKTIPRPQVFLYGGRSWEANEKEADVPNLTFSKPTYDLDSSIKKETRILSVFVFATLLLTRTAMPLFSHRPRTAAPPRTHETASQSAHYLLYRDSARSPDRVLFQISCV</sequence>
<comment type="caution">
    <text evidence="1">The sequence shown here is derived from an EMBL/GenBank/DDBJ whole genome shotgun (WGS) entry which is preliminary data.</text>
</comment>